<comment type="subcellular location">
    <subcellularLocation>
        <location evidence="1">Mitochondrion inner membrane</location>
        <topology evidence="1">Peripheral membrane protein</topology>
        <orientation evidence="1">Intermembrane side</orientation>
    </subcellularLocation>
</comment>
<keyword evidence="7" id="KW-0496">Mitochondrion</keyword>
<dbReference type="Proteomes" id="UP001189429">
    <property type="component" value="Unassembled WGS sequence"/>
</dbReference>
<evidence type="ECO:0000256" key="5">
    <source>
        <dbReference type="ARBA" id="ARBA00022792"/>
    </source>
</evidence>
<keyword evidence="6" id="KW-0249">Electron transport</keyword>
<keyword evidence="3" id="KW-0813">Transport</keyword>
<dbReference type="PANTHER" id="PTHR15336:SF0">
    <property type="entry name" value="CYTOCHROME B-C1 COMPLEX SUBUNIT 6, MITOCHONDRIAL"/>
    <property type="match status" value="1"/>
</dbReference>
<comment type="caution">
    <text evidence="11">The sequence shown here is derived from an EMBL/GenBank/DDBJ whole genome shotgun (WGS) entry which is preliminary data.</text>
</comment>
<evidence type="ECO:0000256" key="7">
    <source>
        <dbReference type="ARBA" id="ARBA00023128"/>
    </source>
</evidence>
<evidence type="ECO:0000256" key="8">
    <source>
        <dbReference type="ARBA" id="ARBA00023136"/>
    </source>
</evidence>
<feature type="compositionally biased region" description="Low complexity" evidence="9">
    <location>
        <begin position="64"/>
        <end position="92"/>
    </location>
</feature>
<name>A0ABN9Y7C7_9DINO</name>
<comment type="similarity">
    <text evidence="2">Belongs to the UQCRH/QCR6 family.</text>
</comment>
<evidence type="ECO:0000256" key="4">
    <source>
        <dbReference type="ARBA" id="ARBA00022660"/>
    </source>
</evidence>
<proteinExistence type="inferred from homology"/>
<dbReference type="InterPro" id="IPR003422">
    <property type="entry name" value="Cyt_b-c1_6"/>
</dbReference>
<gene>
    <name evidence="11" type="ORF">PCOR1329_LOCUS81817</name>
</gene>
<dbReference type="Pfam" id="PF02320">
    <property type="entry name" value="UCR_hinge"/>
    <property type="match status" value="1"/>
</dbReference>
<evidence type="ECO:0000256" key="1">
    <source>
        <dbReference type="ARBA" id="ARBA00004137"/>
    </source>
</evidence>
<keyword evidence="12" id="KW-1185">Reference proteome</keyword>
<dbReference type="InterPro" id="IPR023184">
    <property type="entry name" value="Ubol_cytC_Rdtase_hinge_dom"/>
</dbReference>
<evidence type="ECO:0000256" key="3">
    <source>
        <dbReference type="ARBA" id="ARBA00022448"/>
    </source>
</evidence>
<evidence type="ECO:0000256" key="6">
    <source>
        <dbReference type="ARBA" id="ARBA00022982"/>
    </source>
</evidence>
<evidence type="ECO:0000313" key="11">
    <source>
        <dbReference type="EMBL" id="CAK0906535.1"/>
    </source>
</evidence>
<evidence type="ECO:0000259" key="10">
    <source>
        <dbReference type="Pfam" id="PF02320"/>
    </source>
</evidence>
<keyword evidence="5" id="KW-0999">Mitochondrion inner membrane</keyword>
<dbReference type="Gene3D" id="1.10.287.20">
    <property type="entry name" value="Ubiquinol-cytochrome C reductase hinge domain"/>
    <property type="match status" value="1"/>
</dbReference>
<dbReference type="InterPro" id="IPR036811">
    <property type="entry name" value="Ubol_cytC_Rdtase_hinge_dom_sf"/>
</dbReference>
<accession>A0ABN9Y7C7</accession>
<evidence type="ECO:0000256" key="9">
    <source>
        <dbReference type="SAM" id="MobiDB-lite"/>
    </source>
</evidence>
<reference evidence="11" key="1">
    <citation type="submission" date="2023-10" db="EMBL/GenBank/DDBJ databases">
        <authorList>
            <person name="Chen Y."/>
            <person name="Shah S."/>
            <person name="Dougan E. K."/>
            <person name="Thang M."/>
            <person name="Chan C."/>
        </authorList>
    </citation>
    <scope>NUCLEOTIDE SEQUENCE [LARGE SCALE GENOMIC DNA]</scope>
</reference>
<organism evidence="11 12">
    <name type="scientific">Prorocentrum cordatum</name>
    <dbReference type="NCBI Taxonomy" id="2364126"/>
    <lineage>
        <taxon>Eukaryota</taxon>
        <taxon>Sar</taxon>
        <taxon>Alveolata</taxon>
        <taxon>Dinophyceae</taxon>
        <taxon>Prorocentrales</taxon>
        <taxon>Prorocentraceae</taxon>
        <taxon>Prorocentrum</taxon>
    </lineage>
</organism>
<evidence type="ECO:0000256" key="2">
    <source>
        <dbReference type="ARBA" id="ARBA00006498"/>
    </source>
</evidence>
<dbReference type="PANTHER" id="PTHR15336">
    <property type="entry name" value="UBIQUINOL-CYTOCHROME C REDUCTASE COMPLEX 7.8 KDA PROTEIN"/>
    <property type="match status" value="1"/>
</dbReference>
<evidence type="ECO:0000313" key="12">
    <source>
        <dbReference type="Proteomes" id="UP001189429"/>
    </source>
</evidence>
<protein>
    <recommendedName>
        <fullName evidence="10">Ubiquinol-cytochrome C reductase hinge domain-containing protein</fullName>
    </recommendedName>
</protein>
<keyword evidence="4" id="KW-0679">Respiratory chain</keyword>
<dbReference type="SUPFAM" id="SSF81531">
    <property type="entry name" value="Non-heme 11 kDa protein of cytochrome bc1 complex (Ubiquinol-cytochrome c reductase)"/>
    <property type="match status" value="1"/>
</dbReference>
<sequence>MVLLFGAAGARCSAPQRPRAWLHRRGRARDAAFENGSAPPEGSLDGEGSGAEQPEGPRGGYGVGVPPANAKRRGAAAGACGGPPARQPEGPAEGPPLPGGLGIVEVPGNRLRFEVEVERTPGVPLGINVMPVVDGGVSRLMVERVATNAAMSGSYSPTFFMHFPKYHAPHLKPGEEAKDPGDEMKPKCLAACSSWLTEYNSCVQRISMRTDGKGDCKGQFEELSQCQDHCVAHELFGHLK</sequence>
<dbReference type="EMBL" id="CAUYUJ010021705">
    <property type="protein sequence ID" value="CAK0906535.1"/>
    <property type="molecule type" value="Genomic_DNA"/>
</dbReference>
<keyword evidence="8" id="KW-0472">Membrane</keyword>
<feature type="region of interest" description="Disordered" evidence="9">
    <location>
        <begin position="14"/>
        <end position="101"/>
    </location>
</feature>
<feature type="domain" description="Ubiquinol-cytochrome C reductase hinge" evidence="10">
    <location>
        <begin position="179"/>
        <end position="240"/>
    </location>
</feature>